<protein>
    <recommendedName>
        <fullName evidence="2">NADPH-dependent FMN reductase-like domain-containing protein</fullName>
    </recommendedName>
</protein>
<gene>
    <name evidence="1" type="ORF">METZ01_LOCUS420304</name>
</gene>
<proteinExistence type="predicted"/>
<evidence type="ECO:0008006" key="2">
    <source>
        <dbReference type="Google" id="ProtNLM"/>
    </source>
</evidence>
<feature type="non-terminal residue" evidence="1">
    <location>
        <position position="62"/>
    </location>
</feature>
<dbReference type="EMBL" id="UINC01165836">
    <property type="protein sequence ID" value="SVD67450.1"/>
    <property type="molecule type" value="Genomic_DNA"/>
</dbReference>
<dbReference type="AlphaFoldDB" id="A0A382X9B0"/>
<name>A0A382X9B0_9ZZZZ</name>
<accession>A0A382X9B0</accession>
<evidence type="ECO:0000313" key="1">
    <source>
        <dbReference type="EMBL" id="SVD67450.1"/>
    </source>
</evidence>
<sequence length="62" mass="6942">MGKCLLIISATSGNNLILAKNLDSVCSKLKVERDLIILEEYDVPLYTPNQNENKVLPQLELI</sequence>
<organism evidence="1">
    <name type="scientific">marine metagenome</name>
    <dbReference type="NCBI Taxonomy" id="408172"/>
    <lineage>
        <taxon>unclassified sequences</taxon>
        <taxon>metagenomes</taxon>
        <taxon>ecological metagenomes</taxon>
    </lineage>
</organism>
<reference evidence="1" key="1">
    <citation type="submission" date="2018-05" db="EMBL/GenBank/DDBJ databases">
        <authorList>
            <person name="Lanie J.A."/>
            <person name="Ng W.-L."/>
            <person name="Kazmierczak K.M."/>
            <person name="Andrzejewski T.M."/>
            <person name="Davidsen T.M."/>
            <person name="Wayne K.J."/>
            <person name="Tettelin H."/>
            <person name="Glass J.I."/>
            <person name="Rusch D."/>
            <person name="Podicherti R."/>
            <person name="Tsui H.-C.T."/>
            <person name="Winkler M.E."/>
        </authorList>
    </citation>
    <scope>NUCLEOTIDE SEQUENCE</scope>
</reference>